<dbReference type="Pfam" id="PF00389">
    <property type="entry name" value="2-Hacid_dh"/>
    <property type="match status" value="1"/>
</dbReference>
<evidence type="ECO:0000259" key="2">
    <source>
        <dbReference type="Pfam" id="PF00389"/>
    </source>
</evidence>
<dbReference type="PANTHER" id="PTHR10996">
    <property type="entry name" value="2-HYDROXYACID DEHYDROGENASE-RELATED"/>
    <property type="match status" value="1"/>
</dbReference>
<dbReference type="GO" id="GO:0016618">
    <property type="term" value="F:hydroxypyruvate reductase [NAD(P)H] activity"/>
    <property type="evidence" value="ECO:0007669"/>
    <property type="project" value="TreeGrafter"/>
</dbReference>
<evidence type="ECO:0000313" key="4">
    <source>
        <dbReference type="Proteomes" id="UP000030645"/>
    </source>
</evidence>
<dbReference type="Proteomes" id="UP000030645">
    <property type="component" value="Unassembled WGS sequence"/>
</dbReference>
<dbReference type="PANTHER" id="PTHR10996:SF235">
    <property type="entry name" value="GLYOXYLATE_HYDROXYPYRUVATE REDUCTASE A HPR2-LIKE"/>
    <property type="match status" value="1"/>
</dbReference>
<dbReference type="GO" id="GO:0005829">
    <property type="term" value="C:cytosol"/>
    <property type="evidence" value="ECO:0007669"/>
    <property type="project" value="TreeGrafter"/>
</dbReference>
<accession>W9RDX0</accession>
<proteinExistence type="predicted"/>
<dbReference type="InterPro" id="IPR006139">
    <property type="entry name" value="D-isomer_2_OHA_DH_cat_dom"/>
</dbReference>
<dbReference type="AlphaFoldDB" id="W9RDX0"/>
<organism evidence="3 4">
    <name type="scientific">Morus notabilis</name>
    <dbReference type="NCBI Taxonomy" id="981085"/>
    <lineage>
        <taxon>Eukaryota</taxon>
        <taxon>Viridiplantae</taxon>
        <taxon>Streptophyta</taxon>
        <taxon>Embryophyta</taxon>
        <taxon>Tracheophyta</taxon>
        <taxon>Spermatophyta</taxon>
        <taxon>Magnoliopsida</taxon>
        <taxon>eudicotyledons</taxon>
        <taxon>Gunneridae</taxon>
        <taxon>Pentapetalae</taxon>
        <taxon>rosids</taxon>
        <taxon>fabids</taxon>
        <taxon>Rosales</taxon>
        <taxon>Moraceae</taxon>
        <taxon>Moreae</taxon>
        <taxon>Morus</taxon>
    </lineage>
</organism>
<dbReference type="SUPFAM" id="SSF52283">
    <property type="entry name" value="Formate/glycerate dehydrogenase catalytic domain-like"/>
    <property type="match status" value="1"/>
</dbReference>
<keyword evidence="1" id="KW-0560">Oxidoreductase</keyword>
<dbReference type="InterPro" id="IPR050223">
    <property type="entry name" value="D-isomer_2-hydroxyacid_DH"/>
</dbReference>
<keyword evidence="4" id="KW-1185">Reference proteome</keyword>
<feature type="domain" description="D-isomer specific 2-hydroxyacid dehydrogenase catalytic" evidence="2">
    <location>
        <begin position="35"/>
        <end position="100"/>
    </location>
</feature>
<dbReference type="Gene3D" id="3.40.50.720">
    <property type="entry name" value="NAD(P)-binding Rossmann-like Domain"/>
    <property type="match status" value="2"/>
</dbReference>
<gene>
    <name evidence="3" type="ORF">L484_011481</name>
</gene>
<sequence>MEREGVPPPSSLPTTATTILGKYRLGRFLGLGSFAKNANSIQAVVGNTNIGANVVLIGSLLRLRIVASYSVGLDKINLRKCEERGIRVTNSPDALTDDVVNKAIRLILAAIEILLQWLVVKMWFLICRQPNANWKFQ</sequence>
<dbReference type="GO" id="GO:0030267">
    <property type="term" value="F:glyoxylate reductase (NADPH) activity"/>
    <property type="evidence" value="ECO:0007669"/>
    <property type="project" value="TreeGrafter"/>
</dbReference>
<reference evidence="4" key="1">
    <citation type="submission" date="2013-01" db="EMBL/GenBank/DDBJ databases">
        <title>Draft Genome Sequence of a Mulberry Tree, Morus notabilis C.K. Schneid.</title>
        <authorList>
            <person name="He N."/>
            <person name="Zhao S."/>
        </authorList>
    </citation>
    <scope>NUCLEOTIDE SEQUENCE</scope>
</reference>
<dbReference type="STRING" id="981085.W9RDX0"/>
<protein>
    <submittedName>
        <fullName evidence="3">Glyoxylate reductase</fullName>
    </submittedName>
</protein>
<dbReference type="eggNOG" id="KOG0069">
    <property type="taxonomic scope" value="Eukaryota"/>
</dbReference>
<dbReference type="EMBL" id="KE344625">
    <property type="protein sequence ID" value="EXB72479.1"/>
    <property type="molecule type" value="Genomic_DNA"/>
</dbReference>
<evidence type="ECO:0000313" key="3">
    <source>
        <dbReference type="EMBL" id="EXB72479.1"/>
    </source>
</evidence>
<evidence type="ECO:0000256" key="1">
    <source>
        <dbReference type="ARBA" id="ARBA00023002"/>
    </source>
</evidence>
<name>W9RDX0_9ROSA</name>
<dbReference type="GO" id="GO:0051287">
    <property type="term" value="F:NAD binding"/>
    <property type="evidence" value="ECO:0007669"/>
    <property type="project" value="InterPro"/>
</dbReference>